<evidence type="ECO:0000256" key="1">
    <source>
        <dbReference type="SAM" id="MobiDB-lite"/>
    </source>
</evidence>
<gene>
    <name evidence="3" type="ORF">UMAG_04698</name>
</gene>
<dbReference type="KEGG" id="uma:UMAG_04698"/>
<reference evidence="3 4" key="1">
    <citation type="journal article" date="2006" name="Nature">
        <title>Insights from the genome of the biotrophic fungal plant pathogen Ustilago maydis.</title>
        <authorList>
            <person name="Kamper J."/>
            <person name="Kahmann R."/>
            <person name="Bolker M."/>
            <person name="Ma L.J."/>
            <person name="Brefort T."/>
            <person name="Saville B.J."/>
            <person name="Banuett F."/>
            <person name="Kronstad J.W."/>
            <person name="Gold S.E."/>
            <person name="Muller O."/>
            <person name="Perlin M.H."/>
            <person name="Wosten H.A."/>
            <person name="de Vries R."/>
            <person name="Ruiz-Herrera J."/>
            <person name="Reynaga-Pena C.G."/>
            <person name="Snetselaar K."/>
            <person name="McCann M."/>
            <person name="Perez-Martin J."/>
            <person name="Feldbrugge M."/>
            <person name="Basse C.W."/>
            <person name="Steinberg G."/>
            <person name="Ibeas J.I."/>
            <person name="Holloman W."/>
            <person name="Guzman P."/>
            <person name="Farman M."/>
            <person name="Stajich J.E."/>
            <person name="Sentandreu R."/>
            <person name="Gonzalez-Prieto J.M."/>
            <person name="Kennell J.C."/>
            <person name="Molina L."/>
            <person name="Schirawski J."/>
            <person name="Mendoza-Mendoza A."/>
            <person name="Greilinger D."/>
            <person name="Munch K."/>
            <person name="Rossel N."/>
            <person name="Scherer M."/>
            <person name="Vranes M."/>
            <person name="Ladendorf O."/>
            <person name="Vincon V."/>
            <person name="Fuchs U."/>
            <person name="Sandrock B."/>
            <person name="Meng S."/>
            <person name="Ho E.C."/>
            <person name="Cahill M.J."/>
            <person name="Boyce K.J."/>
            <person name="Klose J."/>
            <person name="Klosterman S.J."/>
            <person name="Deelstra H.J."/>
            <person name="Ortiz-Castellanos L."/>
            <person name="Li W."/>
            <person name="Sanchez-Alonso P."/>
            <person name="Schreier P.H."/>
            <person name="Hauser-Hahn I."/>
            <person name="Vaupel M."/>
            <person name="Koopmann E."/>
            <person name="Friedrich G."/>
            <person name="Voss H."/>
            <person name="Schluter T."/>
            <person name="Margolis J."/>
            <person name="Platt D."/>
            <person name="Swimmer C."/>
            <person name="Gnirke A."/>
            <person name="Chen F."/>
            <person name="Vysotskaia V."/>
            <person name="Mannhaupt G."/>
            <person name="Guldener U."/>
            <person name="Munsterkotter M."/>
            <person name="Haase D."/>
            <person name="Oesterheld M."/>
            <person name="Mewes H.W."/>
            <person name="Mauceli E.W."/>
            <person name="DeCaprio D."/>
            <person name="Wade C.M."/>
            <person name="Butler J."/>
            <person name="Young S."/>
            <person name="Jaffe D.B."/>
            <person name="Calvo S."/>
            <person name="Nusbaum C."/>
            <person name="Galagan J."/>
            <person name="Birren B.W."/>
        </authorList>
    </citation>
    <scope>NUCLEOTIDE SEQUENCE [LARGE SCALE GENOMIC DNA]</scope>
    <source>
        <strain evidence="4">DSM 14603 / FGSC 9021 / UM521</strain>
    </source>
</reference>
<dbReference type="GeneID" id="23564794"/>
<feature type="signal peptide" evidence="2">
    <location>
        <begin position="1"/>
        <end position="27"/>
    </location>
</feature>
<feature type="compositionally biased region" description="Low complexity" evidence="1">
    <location>
        <begin position="258"/>
        <end position="281"/>
    </location>
</feature>
<dbReference type="VEuPathDB" id="FungiDB:UMAG_04698"/>
<dbReference type="InParanoid" id="A0A0D1DRX7"/>
<proteinExistence type="predicted"/>
<dbReference type="AlphaFoldDB" id="A0A0D1DRX7"/>
<dbReference type="Proteomes" id="UP000000561">
    <property type="component" value="Chromosome 17"/>
</dbReference>
<protein>
    <submittedName>
        <fullName evidence="3">Uncharacterized protein</fullName>
    </submittedName>
</protein>
<keyword evidence="2" id="KW-0732">Signal</keyword>
<accession>A0A0D1DRX7</accession>
<organism evidence="3 4">
    <name type="scientific">Mycosarcoma maydis</name>
    <name type="common">Corn smut fungus</name>
    <name type="synonym">Ustilago maydis</name>
    <dbReference type="NCBI Taxonomy" id="5270"/>
    <lineage>
        <taxon>Eukaryota</taxon>
        <taxon>Fungi</taxon>
        <taxon>Dikarya</taxon>
        <taxon>Basidiomycota</taxon>
        <taxon>Ustilaginomycotina</taxon>
        <taxon>Ustilaginomycetes</taxon>
        <taxon>Ustilaginales</taxon>
        <taxon>Ustilaginaceae</taxon>
        <taxon>Mycosarcoma</taxon>
    </lineage>
</organism>
<dbReference type="STRING" id="237631.A0A0D1DRX7"/>
<evidence type="ECO:0000313" key="3">
    <source>
        <dbReference type="EMBL" id="KIS66636.1"/>
    </source>
</evidence>
<keyword evidence="4" id="KW-1185">Reference proteome</keyword>
<evidence type="ECO:0000313" key="4">
    <source>
        <dbReference type="Proteomes" id="UP000000561"/>
    </source>
</evidence>
<feature type="chain" id="PRO_5002244923" evidence="2">
    <location>
        <begin position="28"/>
        <end position="296"/>
    </location>
</feature>
<feature type="compositionally biased region" description="Polar residues" evidence="1">
    <location>
        <begin position="245"/>
        <end position="255"/>
    </location>
</feature>
<name>A0A0D1DRX7_MYCMD</name>
<evidence type="ECO:0000256" key="2">
    <source>
        <dbReference type="SAM" id="SignalP"/>
    </source>
</evidence>
<dbReference type="RefSeq" id="XP_011391590.1">
    <property type="nucleotide sequence ID" value="XM_011393288.1"/>
</dbReference>
<sequence>MGSAVCSVLALVRFAVILLFAVHTVSGALTIETRSSSTFSHAVRRRRLLAARQDLVVRPAREEIERALELVRRSEHWTLALQKRATSTSGLSGDSQWTVHDDDQSICFCVSRTAGARVSMNSSSGASWSLFSSGGSLGANSGSGAGDSSVRPMRSSYKPTYVYNTSYDNSHPSSVTNNNTTQLNQVVHDSHDTVQVHMNNTQNEVHQTNVAVQQTNTQTEVQQTNNVQNNDNSHVDKSVHVIDNSKTNSNNVQDNSDTHNNVDNSHTTNTSSSSSSASQTTYDNTNSGVQAIAPKS</sequence>
<dbReference type="EMBL" id="CM003156">
    <property type="protein sequence ID" value="KIS66636.1"/>
    <property type="molecule type" value="Genomic_DNA"/>
</dbReference>
<feature type="region of interest" description="Disordered" evidence="1">
    <location>
        <begin position="245"/>
        <end position="296"/>
    </location>
</feature>